<sequence length="65" mass="7496">MKTQTHFKDGSVAHDHSKRTIREKLKDAYEAAVASNGPVQAGRRKTRREEDPIRIMMFLSSWSHT</sequence>
<comment type="caution">
    <text evidence="1">The sequence shown here is derived from an EMBL/GenBank/DDBJ whole genome shotgun (WGS) entry which is preliminary data.</text>
</comment>
<proteinExistence type="predicted"/>
<evidence type="ECO:0000313" key="2">
    <source>
        <dbReference type="Proteomes" id="UP000593562"/>
    </source>
</evidence>
<name>A0A7J7CEV4_TRIWF</name>
<gene>
    <name evidence="1" type="ORF">HS088_TW17G00199</name>
</gene>
<accession>A0A7J7CEV4</accession>
<reference evidence="1 2" key="1">
    <citation type="journal article" date="2020" name="Nat. Commun.">
        <title>Genome of Tripterygium wilfordii and identification of cytochrome P450 involved in triptolide biosynthesis.</title>
        <authorList>
            <person name="Tu L."/>
            <person name="Su P."/>
            <person name="Zhang Z."/>
            <person name="Gao L."/>
            <person name="Wang J."/>
            <person name="Hu T."/>
            <person name="Zhou J."/>
            <person name="Zhang Y."/>
            <person name="Zhao Y."/>
            <person name="Liu Y."/>
            <person name="Song Y."/>
            <person name="Tong Y."/>
            <person name="Lu Y."/>
            <person name="Yang J."/>
            <person name="Xu C."/>
            <person name="Jia M."/>
            <person name="Peters R.J."/>
            <person name="Huang L."/>
            <person name="Gao W."/>
        </authorList>
    </citation>
    <scope>NUCLEOTIDE SEQUENCE [LARGE SCALE GENOMIC DNA]</scope>
    <source>
        <strain evidence="2">cv. XIE 37</strain>
        <tissue evidence="1">Leaf</tissue>
    </source>
</reference>
<organism evidence="1 2">
    <name type="scientific">Tripterygium wilfordii</name>
    <name type="common">Thunder God vine</name>
    <dbReference type="NCBI Taxonomy" id="458696"/>
    <lineage>
        <taxon>Eukaryota</taxon>
        <taxon>Viridiplantae</taxon>
        <taxon>Streptophyta</taxon>
        <taxon>Embryophyta</taxon>
        <taxon>Tracheophyta</taxon>
        <taxon>Spermatophyta</taxon>
        <taxon>Magnoliopsida</taxon>
        <taxon>eudicotyledons</taxon>
        <taxon>Gunneridae</taxon>
        <taxon>Pentapetalae</taxon>
        <taxon>rosids</taxon>
        <taxon>fabids</taxon>
        <taxon>Celastrales</taxon>
        <taxon>Celastraceae</taxon>
        <taxon>Tripterygium</taxon>
    </lineage>
</organism>
<dbReference type="EMBL" id="JAAARO010000017">
    <property type="protein sequence ID" value="KAF5732669.1"/>
    <property type="molecule type" value="Genomic_DNA"/>
</dbReference>
<dbReference type="InParanoid" id="A0A7J7CEV4"/>
<dbReference type="Proteomes" id="UP000593562">
    <property type="component" value="Unassembled WGS sequence"/>
</dbReference>
<protein>
    <submittedName>
        <fullName evidence="1">Uncharacterized protein</fullName>
    </submittedName>
</protein>
<keyword evidence="2" id="KW-1185">Reference proteome</keyword>
<evidence type="ECO:0000313" key="1">
    <source>
        <dbReference type="EMBL" id="KAF5732669.1"/>
    </source>
</evidence>
<dbReference type="AlphaFoldDB" id="A0A7J7CEV4"/>